<dbReference type="EMBL" id="JASNQZ010000011">
    <property type="protein sequence ID" value="KAL0950593.1"/>
    <property type="molecule type" value="Genomic_DNA"/>
</dbReference>
<evidence type="ECO:0000313" key="4">
    <source>
        <dbReference type="Proteomes" id="UP001556367"/>
    </source>
</evidence>
<reference evidence="4" key="1">
    <citation type="submission" date="2024-06" db="EMBL/GenBank/DDBJ databases">
        <title>Multi-omics analyses provide insights into the biosynthesis of the anticancer antibiotic pleurotin in Hohenbuehelia grisea.</title>
        <authorList>
            <person name="Weaver J.A."/>
            <person name="Alberti F."/>
        </authorList>
    </citation>
    <scope>NUCLEOTIDE SEQUENCE [LARGE SCALE GENOMIC DNA]</scope>
    <source>
        <strain evidence="4">T-177</strain>
    </source>
</reference>
<comment type="caution">
    <text evidence="3">The sequence shown here is derived from an EMBL/GenBank/DDBJ whole genome shotgun (WGS) entry which is preliminary data.</text>
</comment>
<evidence type="ECO:0000256" key="1">
    <source>
        <dbReference type="ARBA" id="ARBA00005788"/>
    </source>
</evidence>
<accession>A0ABR3J521</accession>
<evidence type="ECO:0000313" key="3">
    <source>
        <dbReference type="EMBL" id="KAL0950593.1"/>
    </source>
</evidence>
<sequence length="294" mass="32363">MSEFKEIAELNYGHDRPVDPGCYDNYLVVSGAPIRLLFSNHHPLCTNKMPPKRRAVQDLQDTLTPSLTSALSSALEAALPDLLQGALPDALESSLQTELESCLSTKVDSTLPAALASALSETLRESLPAALQEVDLFEVLESPMSDALRGTLDEVLRDTLPNALQEGITAAMCTSMPQALIESYPAALKTLIETRVEYIVTAKMNPTHIMTAKMYNRAGSVIPYEPVPFLLDGRLPQNYSLPPIRNVNDIRNLSQKALTEYLNVYYPCHRLPDSWSSCRAWLARAIGNTTYIGN</sequence>
<feature type="domain" description="Mug135-like C-terminal" evidence="2">
    <location>
        <begin position="216"/>
        <end position="287"/>
    </location>
</feature>
<evidence type="ECO:0000259" key="2">
    <source>
        <dbReference type="Pfam" id="PF08593"/>
    </source>
</evidence>
<protein>
    <recommendedName>
        <fullName evidence="2">Mug135-like C-terminal domain-containing protein</fullName>
    </recommendedName>
</protein>
<gene>
    <name evidence="3" type="ORF">HGRIS_007385</name>
</gene>
<proteinExistence type="inferred from homology"/>
<dbReference type="InterPro" id="IPR013902">
    <property type="entry name" value="Mug135-like_C"/>
</dbReference>
<keyword evidence="4" id="KW-1185">Reference proteome</keyword>
<dbReference type="Pfam" id="PF08593">
    <property type="entry name" value="Mug135_C"/>
    <property type="match status" value="1"/>
</dbReference>
<name>A0ABR3J521_9AGAR</name>
<organism evidence="3 4">
    <name type="scientific">Hohenbuehelia grisea</name>
    <dbReference type="NCBI Taxonomy" id="104357"/>
    <lineage>
        <taxon>Eukaryota</taxon>
        <taxon>Fungi</taxon>
        <taxon>Dikarya</taxon>
        <taxon>Basidiomycota</taxon>
        <taxon>Agaricomycotina</taxon>
        <taxon>Agaricomycetes</taxon>
        <taxon>Agaricomycetidae</taxon>
        <taxon>Agaricales</taxon>
        <taxon>Pleurotineae</taxon>
        <taxon>Pleurotaceae</taxon>
        <taxon>Hohenbuehelia</taxon>
    </lineage>
</organism>
<comment type="similarity">
    <text evidence="1">Belongs to the UPF0612 family.</text>
</comment>
<dbReference type="Proteomes" id="UP001556367">
    <property type="component" value="Unassembled WGS sequence"/>
</dbReference>